<dbReference type="PROSITE" id="PS00012">
    <property type="entry name" value="PHOSPHOPANTETHEINE"/>
    <property type="match status" value="1"/>
</dbReference>
<evidence type="ECO:0000313" key="7">
    <source>
        <dbReference type="WBParaSite" id="MhA1_Contig180.frz3.gene3"/>
    </source>
</evidence>
<feature type="domain" description="Carrier" evidence="5">
    <location>
        <begin position="17"/>
        <end position="96"/>
    </location>
</feature>
<sequence>MHSSSINPQISKKHKFVELTERIGQILISALPSAQLPINWLDMGLTQLGLDSLSLMALAQELNQKFKINGNNGITPADVFMIGRARELVELVSQKLENNEEEEEEDAWEEGEEDDEEDKKEEEEDEEQGDEEENEEDDEEEKNEEDDDEEEEDKEGKGEEDGEEEEEEDNEENEDKNEDEDEENESEDQEDFERNPSSEDLISKIARECIFTVEEGENINKPIIKENPNIWIEISNKNNFEIIFKIKRRYEMEIKHKVDLKNMNNKKFEENVEMIKDKIYRENELKMGEEKTFIINLNIHFNSKNNKIVDKINLLKIYSNAILLLSRAILLIINNFKRKIILQLTLNAEEDQPIFAYLKTFLQNFQVEMGNDFFELFSVSNLPEWHFKKFSGKLNLINNNDWMPKDTWLITGGTRGIGLEIALWLTRRFPSIKCLILLARTRPKDSDVFWRYLNEMSKQCHVKLKLCDVTDIEMMKEIFEIFYNLNPAHFVINSSLTSLHPNHGQSAYASSNAFCDALVRKRRKDGLSGTVLNWANWLEVGMAARKPGTNEILGWLGLSGLSIELALYCFETALKYKPTQLMIGRFNWEKLKEKFEGLYQRFEENREEIEEDLFNNVEENNRNLHDLKKLKKTKIPNFEELITSSIREQLKILNYGSNEDRSLEFVQNSNFTSLGFMEMGLDSLSLYQLTSDLNEKLERFGLKINIIDLFERGNVEKLGEYLNKRMDKNEGRKVEDEIKNTISTENERKNMELNLEDENNFLEKISEFSKNHLMFGEPLVPAALLIQQFIDCLKSSNLDFGNSSLLIEEIKFNKKMSLNDWKNAKIIFENNKINEIEGKLENKNFQKFSMILTSIGEEETSGEKLKKSFPSCQIILEKSKRWNDLNFNFDFNKSQKPSVDVSEFYSTLKIIGMNYGPKMRFIQEAEVFKENKHESWDNTLLKI</sequence>
<feature type="compositionally biased region" description="Acidic residues" evidence="4">
    <location>
        <begin position="160"/>
        <end position="191"/>
    </location>
</feature>
<evidence type="ECO:0000313" key="6">
    <source>
        <dbReference type="Proteomes" id="UP000095281"/>
    </source>
</evidence>
<keyword evidence="3" id="KW-0175">Coiled coil</keyword>
<protein>
    <submittedName>
        <fullName evidence="7">Carrier domain-containing protein</fullName>
    </submittedName>
</protein>
<evidence type="ECO:0000259" key="5">
    <source>
        <dbReference type="PROSITE" id="PS50075"/>
    </source>
</evidence>
<evidence type="ECO:0000256" key="3">
    <source>
        <dbReference type="SAM" id="Coils"/>
    </source>
</evidence>
<name>A0A1I8BAG2_MELHA</name>
<proteinExistence type="predicted"/>
<dbReference type="Pfam" id="PF00550">
    <property type="entry name" value="PP-binding"/>
    <property type="match status" value="2"/>
</dbReference>
<feature type="domain" description="Carrier" evidence="5">
    <location>
        <begin position="636"/>
        <end position="726"/>
    </location>
</feature>
<evidence type="ECO:0000256" key="2">
    <source>
        <dbReference type="ARBA" id="ARBA00022553"/>
    </source>
</evidence>
<dbReference type="SUPFAM" id="SSF51735">
    <property type="entry name" value="NAD(P)-binding Rossmann-fold domains"/>
    <property type="match status" value="1"/>
</dbReference>
<dbReference type="AlphaFoldDB" id="A0A1I8BAG2"/>
<reference evidence="7" key="1">
    <citation type="submission" date="2016-11" db="UniProtKB">
        <authorList>
            <consortium name="WormBaseParasite"/>
        </authorList>
    </citation>
    <scope>IDENTIFICATION</scope>
</reference>
<dbReference type="Pfam" id="PF08659">
    <property type="entry name" value="KR"/>
    <property type="match status" value="1"/>
</dbReference>
<dbReference type="Proteomes" id="UP000095281">
    <property type="component" value="Unplaced"/>
</dbReference>
<dbReference type="PANTHER" id="PTHR43775:SF37">
    <property type="entry name" value="SI:DKEY-61P9.11"/>
    <property type="match status" value="1"/>
</dbReference>
<dbReference type="PANTHER" id="PTHR43775">
    <property type="entry name" value="FATTY ACID SYNTHASE"/>
    <property type="match status" value="1"/>
</dbReference>
<evidence type="ECO:0000256" key="1">
    <source>
        <dbReference type="ARBA" id="ARBA00022450"/>
    </source>
</evidence>
<dbReference type="SMART" id="SM00822">
    <property type="entry name" value="PKS_KR"/>
    <property type="match status" value="1"/>
</dbReference>
<organism evidence="6 7">
    <name type="scientific">Meloidogyne hapla</name>
    <name type="common">Root-knot nematode worm</name>
    <dbReference type="NCBI Taxonomy" id="6305"/>
    <lineage>
        <taxon>Eukaryota</taxon>
        <taxon>Metazoa</taxon>
        <taxon>Ecdysozoa</taxon>
        <taxon>Nematoda</taxon>
        <taxon>Chromadorea</taxon>
        <taxon>Rhabditida</taxon>
        <taxon>Tylenchina</taxon>
        <taxon>Tylenchomorpha</taxon>
        <taxon>Tylenchoidea</taxon>
        <taxon>Meloidogynidae</taxon>
        <taxon>Meloidogyninae</taxon>
        <taxon>Meloidogyne</taxon>
    </lineage>
</organism>
<dbReference type="GO" id="GO:0006633">
    <property type="term" value="P:fatty acid biosynthetic process"/>
    <property type="evidence" value="ECO:0007669"/>
    <property type="project" value="TreeGrafter"/>
</dbReference>
<dbReference type="Gene3D" id="3.40.50.720">
    <property type="entry name" value="NAD(P)-binding Rossmann-like Domain"/>
    <property type="match status" value="2"/>
</dbReference>
<dbReference type="InterPro" id="IPR036291">
    <property type="entry name" value="NAD(P)-bd_dom_sf"/>
</dbReference>
<dbReference type="InterPro" id="IPR009081">
    <property type="entry name" value="PP-bd_ACP"/>
</dbReference>
<feature type="coiled-coil region" evidence="3">
    <location>
        <begin position="592"/>
        <end position="619"/>
    </location>
</feature>
<dbReference type="InterPro" id="IPR057326">
    <property type="entry name" value="KR_dom"/>
</dbReference>
<dbReference type="GO" id="GO:0004312">
    <property type="term" value="F:fatty acid synthase activity"/>
    <property type="evidence" value="ECO:0007669"/>
    <property type="project" value="TreeGrafter"/>
</dbReference>
<dbReference type="Gene3D" id="1.10.1200.10">
    <property type="entry name" value="ACP-like"/>
    <property type="match status" value="2"/>
</dbReference>
<dbReference type="WBParaSite" id="MhA1_Contig180.frz3.gene3">
    <property type="protein sequence ID" value="MhA1_Contig180.frz3.gene3"/>
    <property type="gene ID" value="MhA1_Contig180.frz3.gene3"/>
</dbReference>
<keyword evidence="6" id="KW-1185">Reference proteome</keyword>
<dbReference type="InterPro" id="IPR006162">
    <property type="entry name" value="Ppantetheine_attach_site"/>
</dbReference>
<keyword evidence="2" id="KW-0597">Phosphoprotein</keyword>
<evidence type="ECO:0000256" key="4">
    <source>
        <dbReference type="SAM" id="MobiDB-lite"/>
    </source>
</evidence>
<feature type="region of interest" description="Disordered" evidence="4">
    <location>
        <begin position="95"/>
        <end position="200"/>
    </location>
</feature>
<accession>A0A1I8BAG2</accession>
<keyword evidence="1" id="KW-0596">Phosphopantetheine</keyword>
<dbReference type="PROSITE" id="PS50075">
    <property type="entry name" value="CARRIER"/>
    <property type="match status" value="2"/>
</dbReference>
<dbReference type="InterPro" id="IPR036736">
    <property type="entry name" value="ACP-like_sf"/>
</dbReference>
<feature type="compositionally biased region" description="Acidic residues" evidence="4">
    <location>
        <begin position="99"/>
        <end position="153"/>
    </location>
</feature>
<dbReference type="InterPro" id="IPR013968">
    <property type="entry name" value="PKS_KR"/>
</dbReference>
<dbReference type="InterPro" id="IPR050091">
    <property type="entry name" value="PKS_NRPS_Biosynth_Enz"/>
</dbReference>
<dbReference type="SUPFAM" id="SSF47336">
    <property type="entry name" value="ACP-like"/>
    <property type="match status" value="2"/>
</dbReference>